<dbReference type="GO" id="GO:0003755">
    <property type="term" value="F:peptidyl-prolyl cis-trans isomerase activity"/>
    <property type="evidence" value="ECO:0007669"/>
    <property type="project" value="UniProtKB-KW"/>
</dbReference>
<feature type="transmembrane region" description="Helical" evidence="6">
    <location>
        <begin position="146"/>
        <end position="165"/>
    </location>
</feature>
<evidence type="ECO:0000313" key="9">
    <source>
        <dbReference type="EMBL" id="CAH3143981.1"/>
    </source>
</evidence>
<keyword evidence="6" id="KW-0812">Transmembrane</keyword>
<dbReference type="InterPro" id="IPR044609">
    <property type="entry name" value="FKBP2/11"/>
</dbReference>
<proteinExistence type="predicted"/>
<protein>
    <recommendedName>
        <fullName evidence="2 5">peptidylprolyl isomerase</fullName>
        <ecNumber evidence="2 5">5.2.1.8</ecNumber>
    </recommendedName>
</protein>
<dbReference type="PANTHER" id="PTHR45779:SF5">
    <property type="entry name" value="PEPTIDYLPROLYL ISOMERASE"/>
    <property type="match status" value="1"/>
</dbReference>
<dbReference type="InterPro" id="IPR046357">
    <property type="entry name" value="PPIase_dom_sf"/>
</dbReference>
<dbReference type="PROSITE" id="PS51257">
    <property type="entry name" value="PROKAR_LIPOPROTEIN"/>
    <property type="match status" value="1"/>
</dbReference>
<evidence type="ECO:0000259" key="8">
    <source>
        <dbReference type="PROSITE" id="PS50059"/>
    </source>
</evidence>
<sequence>MENNLRVLLCGVFLLFSCEYAAGAKKKKELETIVEYKPANCEDKADNGDIVSVHYTGTLENGQMFDSSLAKGREPLEFQLGKGKVIKGWEMGIKGMCIGEKRKLIIPPHLGYGARGIQNVIPPDSVLIFTTELMSIKRKSLFDPKLLLQIGFWPLLAGVILYYLYRKASRKSGKPETKSSKKNKRK</sequence>
<feature type="domain" description="PPIase FKBP-type" evidence="8">
    <location>
        <begin position="48"/>
        <end position="137"/>
    </location>
</feature>
<evidence type="ECO:0000256" key="6">
    <source>
        <dbReference type="SAM" id="Phobius"/>
    </source>
</evidence>
<comment type="catalytic activity">
    <reaction evidence="1 5">
        <text>[protein]-peptidylproline (omega=180) = [protein]-peptidylproline (omega=0)</text>
        <dbReference type="Rhea" id="RHEA:16237"/>
        <dbReference type="Rhea" id="RHEA-COMP:10747"/>
        <dbReference type="Rhea" id="RHEA-COMP:10748"/>
        <dbReference type="ChEBI" id="CHEBI:83833"/>
        <dbReference type="ChEBI" id="CHEBI:83834"/>
        <dbReference type="EC" id="5.2.1.8"/>
    </reaction>
</comment>
<dbReference type="SUPFAM" id="SSF54534">
    <property type="entry name" value="FKBP-like"/>
    <property type="match status" value="1"/>
</dbReference>
<dbReference type="AlphaFoldDB" id="A0AAU9XCG2"/>
<evidence type="ECO:0000256" key="2">
    <source>
        <dbReference type="ARBA" id="ARBA00013194"/>
    </source>
</evidence>
<gene>
    <name evidence="9" type="ORF">PMEA_00020886</name>
</gene>
<dbReference type="PANTHER" id="PTHR45779">
    <property type="entry name" value="PEPTIDYLPROLYL ISOMERASE"/>
    <property type="match status" value="1"/>
</dbReference>
<evidence type="ECO:0000256" key="7">
    <source>
        <dbReference type="SAM" id="SignalP"/>
    </source>
</evidence>
<name>A0AAU9XCG2_9CNID</name>
<dbReference type="GO" id="GO:0005783">
    <property type="term" value="C:endoplasmic reticulum"/>
    <property type="evidence" value="ECO:0007669"/>
    <property type="project" value="TreeGrafter"/>
</dbReference>
<keyword evidence="3 5" id="KW-0697">Rotamase</keyword>
<feature type="chain" id="PRO_5043784772" description="peptidylprolyl isomerase" evidence="7">
    <location>
        <begin position="24"/>
        <end position="186"/>
    </location>
</feature>
<evidence type="ECO:0000256" key="5">
    <source>
        <dbReference type="PROSITE-ProRule" id="PRU00277"/>
    </source>
</evidence>
<comment type="caution">
    <text evidence="9">The sequence shown here is derived from an EMBL/GenBank/DDBJ whole genome shotgun (WGS) entry which is preliminary data.</text>
</comment>
<organism evidence="9 10">
    <name type="scientific">Pocillopora meandrina</name>
    <dbReference type="NCBI Taxonomy" id="46732"/>
    <lineage>
        <taxon>Eukaryota</taxon>
        <taxon>Metazoa</taxon>
        <taxon>Cnidaria</taxon>
        <taxon>Anthozoa</taxon>
        <taxon>Hexacorallia</taxon>
        <taxon>Scleractinia</taxon>
        <taxon>Astrocoeniina</taxon>
        <taxon>Pocilloporidae</taxon>
        <taxon>Pocillopora</taxon>
    </lineage>
</organism>
<keyword evidence="6" id="KW-1133">Transmembrane helix</keyword>
<dbReference type="PROSITE" id="PS50059">
    <property type="entry name" value="FKBP_PPIASE"/>
    <property type="match status" value="1"/>
</dbReference>
<keyword evidence="7" id="KW-0732">Signal</keyword>
<dbReference type="Pfam" id="PF00254">
    <property type="entry name" value="FKBP_C"/>
    <property type="match status" value="1"/>
</dbReference>
<dbReference type="InterPro" id="IPR001179">
    <property type="entry name" value="PPIase_FKBP_dom"/>
</dbReference>
<evidence type="ECO:0000256" key="4">
    <source>
        <dbReference type="ARBA" id="ARBA00023235"/>
    </source>
</evidence>
<keyword evidence="4 5" id="KW-0413">Isomerase</keyword>
<accession>A0AAU9XCG2</accession>
<feature type="signal peptide" evidence="7">
    <location>
        <begin position="1"/>
        <end position="23"/>
    </location>
</feature>
<dbReference type="Gene3D" id="3.10.50.40">
    <property type="match status" value="1"/>
</dbReference>
<dbReference type="EC" id="5.2.1.8" evidence="2 5"/>
<keyword evidence="10" id="KW-1185">Reference proteome</keyword>
<evidence type="ECO:0000313" key="10">
    <source>
        <dbReference type="Proteomes" id="UP001159428"/>
    </source>
</evidence>
<reference evidence="9 10" key="1">
    <citation type="submission" date="2022-05" db="EMBL/GenBank/DDBJ databases">
        <authorList>
            <consortium name="Genoscope - CEA"/>
            <person name="William W."/>
        </authorList>
    </citation>
    <scope>NUCLEOTIDE SEQUENCE [LARGE SCALE GENOMIC DNA]</scope>
</reference>
<evidence type="ECO:0000256" key="1">
    <source>
        <dbReference type="ARBA" id="ARBA00000971"/>
    </source>
</evidence>
<dbReference type="Proteomes" id="UP001159428">
    <property type="component" value="Unassembled WGS sequence"/>
</dbReference>
<evidence type="ECO:0000256" key="3">
    <source>
        <dbReference type="ARBA" id="ARBA00023110"/>
    </source>
</evidence>
<dbReference type="EMBL" id="CALNXJ010000038">
    <property type="protein sequence ID" value="CAH3143981.1"/>
    <property type="molecule type" value="Genomic_DNA"/>
</dbReference>
<keyword evidence="6" id="KW-0472">Membrane</keyword>
<dbReference type="FunFam" id="3.10.50.40:FF:000006">
    <property type="entry name" value="Peptidyl-prolyl cis-trans isomerase"/>
    <property type="match status" value="1"/>
</dbReference>